<reference evidence="1 2" key="1">
    <citation type="submission" date="2019-11" db="EMBL/GenBank/DDBJ databases">
        <title>Whole genome sequence of Oryza granulata.</title>
        <authorList>
            <person name="Li W."/>
        </authorList>
    </citation>
    <scope>NUCLEOTIDE SEQUENCE [LARGE SCALE GENOMIC DNA]</scope>
    <source>
        <strain evidence="2">cv. Menghai</strain>
        <tissue evidence="1">Leaf</tissue>
    </source>
</reference>
<dbReference type="AlphaFoldDB" id="A0A6G1C8N7"/>
<gene>
    <name evidence="1" type="ORF">E2562_029360</name>
</gene>
<accession>A0A6G1C8N7</accession>
<dbReference type="Proteomes" id="UP000479710">
    <property type="component" value="Unassembled WGS sequence"/>
</dbReference>
<keyword evidence="2" id="KW-1185">Reference proteome</keyword>
<dbReference type="EMBL" id="SPHZ02000010">
    <property type="protein sequence ID" value="KAF0896848.1"/>
    <property type="molecule type" value="Genomic_DNA"/>
</dbReference>
<sequence>MDVGLLTVVSWPPYPPTKPPATSLDGSHGIGATTKPVIAIGHGTAPANGHPRAVHSERLSIHPLHHAMR</sequence>
<organism evidence="1 2">
    <name type="scientific">Oryza meyeriana var. granulata</name>
    <dbReference type="NCBI Taxonomy" id="110450"/>
    <lineage>
        <taxon>Eukaryota</taxon>
        <taxon>Viridiplantae</taxon>
        <taxon>Streptophyta</taxon>
        <taxon>Embryophyta</taxon>
        <taxon>Tracheophyta</taxon>
        <taxon>Spermatophyta</taxon>
        <taxon>Magnoliopsida</taxon>
        <taxon>Liliopsida</taxon>
        <taxon>Poales</taxon>
        <taxon>Poaceae</taxon>
        <taxon>BOP clade</taxon>
        <taxon>Oryzoideae</taxon>
        <taxon>Oryzeae</taxon>
        <taxon>Oryzinae</taxon>
        <taxon>Oryza</taxon>
        <taxon>Oryza meyeriana</taxon>
    </lineage>
</organism>
<proteinExistence type="predicted"/>
<evidence type="ECO:0000313" key="2">
    <source>
        <dbReference type="Proteomes" id="UP000479710"/>
    </source>
</evidence>
<evidence type="ECO:0000313" key="1">
    <source>
        <dbReference type="EMBL" id="KAF0896848.1"/>
    </source>
</evidence>
<comment type="caution">
    <text evidence="1">The sequence shown here is derived from an EMBL/GenBank/DDBJ whole genome shotgun (WGS) entry which is preliminary data.</text>
</comment>
<protein>
    <submittedName>
        <fullName evidence="1">Uncharacterized protein</fullName>
    </submittedName>
</protein>
<name>A0A6G1C8N7_9ORYZ</name>